<gene>
    <name evidence="8" type="primary">hflK</name>
    <name evidence="8" type="ORF">NSJP_0469</name>
</gene>
<dbReference type="GO" id="GO:0008233">
    <property type="term" value="F:peptidase activity"/>
    <property type="evidence" value="ECO:0007669"/>
    <property type="project" value="UniProtKB-KW"/>
</dbReference>
<comment type="similarity">
    <text evidence="2 6">Belongs to the band 7/mec-2 family. HflK subfamily.</text>
</comment>
<dbReference type="CDD" id="cd03404">
    <property type="entry name" value="SPFH_HflK"/>
    <property type="match status" value="1"/>
</dbReference>
<evidence type="ECO:0000256" key="5">
    <source>
        <dbReference type="ARBA" id="ARBA00023136"/>
    </source>
</evidence>
<dbReference type="Gene3D" id="3.30.479.30">
    <property type="entry name" value="Band 7 domain"/>
    <property type="match status" value="1"/>
</dbReference>
<dbReference type="InterPro" id="IPR036013">
    <property type="entry name" value="Band_7/SPFH_dom_sf"/>
</dbReference>
<feature type="domain" description="Band 7" evidence="7">
    <location>
        <begin position="51"/>
        <end position="226"/>
    </location>
</feature>
<protein>
    <recommendedName>
        <fullName evidence="6">Protein HflK</fullName>
    </recommendedName>
</protein>
<evidence type="ECO:0000256" key="1">
    <source>
        <dbReference type="ARBA" id="ARBA00004167"/>
    </source>
</evidence>
<dbReference type="PANTHER" id="PTHR43327:SF2">
    <property type="entry name" value="MODULATOR OF FTSH PROTEASE HFLK"/>
    <property type="match status" value="1"/>
</dbReference>
<dbReference type="AlphaFoldDB" id="A0A1W1I0X8"/>
<keyword evidence="4 6" id="KW-1133">Transmembrane helix</keyword>
<dbReference type="SMART" id="SM00244">
    <property type="entry name" value="PHB"/>
    <property type="match status" value="1"/>
</dbReference>
<dbReference type="RefSeq" id="WP_080885285.1">
    <property type="nucleotide sequence ID" value="NZ_LT828648.1"/>
</dbReference>
<dbReference type="Proteomes" id="UP000192042">
    <property type="component" value="Chromosome I"/>
</dbReference>
<dbReference type="InterPro" id="IPR010201">
    <property type="entry name" value="HflK"/>
</dbReference>
<keyword evidence="9" id="KW-1185">Reference proteome</keyword>
<dbReference type="KEGG" id="nja:NSJP_0469"/>
<sequence length="344" mass="38556">MVWDPKDPWSKRSDPLEDVLRQAQSQFRNFLPSGGFRNILFAALLIFLIWQSAFIVGPDEEGVVKRFGIPVRALGPGPHLKIPLIETVLQPKVAKLHRVEIGFRTDRQARQQMVPQEALMLTGDMNILAIEFIVQYKIKEAANYLFNVADIHDTIGKAAEASMREVIGKSKIDEALTTGKAQIQQDTQDLLQRILDQYQTGVQIAAIQLQDVDPPEAVAAAFKDVTNAKEDREKLINQAIGYRNDILPRAKGEAAQTVNQAKGYAQARLNRAQGEANRFLATLKEYNQAKDTISKRIYIETMEEILPKVEKIILDGKAGERVLPYLPLDRHSKKMPSAPEGAKP</sequence>
<feature type="transmembrane region" description="Helical" evidence="6">
    <location>
        <begin position="39"/>
        <end position="57"/>
    </location>
</feature>
<accession>A0A1W1I0X8</accession>
<comment type="subcellular location">
    <subcellularLocation>
        <location evidence="1">Membrane</location>
        <topology evidence="1">Single-pass membrane protein</topology>
    </subcellularLocation>
</comment>
<keyword evidence="8" id="KW-0378">Hydrolase</keyword>
<reference evidence="8 9" key="1">
    <citation type="submission" date="2017-03" db="EMBL/GenBank/DDBJ databases">
        <authorList>
            <person name="Afonso C.L."/>
            <person name="Miller P.J."/>
            <person name="Scott M.A."/>
            <person name="Spackman E."/>
            <person name="Goraichik I."/>
            <person name="Dimitrov K.M."/>
            <person name="Suarez D.L."/>
            <person name="Swayne D.E."/>
        </authorList>
    </citation>
    <scope>NUCLEOTIDE SEQUENCE [LARGE SCALE GENOMIC DNA]</scope>
    <source>
        <strain evidence="8">Genome sequencing of Nitrospira japonica strain NJ11</strain>
    </source>
</reference>
<comment type="subunit">
    <text evidence="6">HflC and HflK may interact to form a multimeric complex.</text>
</comment>
<organism evidence="8 9">
    <name type="scientific">Nitrospira japonica</name>
    <dbReference type="NCBI Taxonomy" id="1325564"/>
    <lineage>
        <taxon>Bacteria</taxon>
        <taxon>Pseudomonadati</taxon>
        <taxon>Nitrospirota</taxon>
        <taxon>Nitrospiria</taxon>
        <taxon>Nitrospirales</taxon>
        <taxon>Nitrospiraceae</taxon>
        <taxon>Nitrospira</taxon>
    </lineage>
</organism>
<evidence type="ECO:0000259" key="7">
    <source>
        <dbReference type="SMART" id="SM00244"/>
    </source>
</evidence>
<proteinExistence type="inferred from homology"/>
<evidence type="ECO:0000256" key="6">
    <source>
        <dbReference type="RuleBase" id="RU364113"/>
    </source>
</evidence>
<dbReference type="InterPro" id="IPR001107">
    <property type="entry name" value="Band_7"/>
</dbReference>
<comment type="function">
    <text evidence="6">HflC and HflK could encode or regulate a protease.</text>
</comment>
<dbReference type="PANTHER" id="PTHR43327">
    <property type="entry name" value="STOMATIN-LIKE PROTEIN 2, MITOCHONDRIAL"/>
    <property type="match status" value="1"/>
</dbReference>
<dbReference type="Pfam" id="PF01145">
    <property type="entry name" value="Band_7"/>
    <property type="match status" value="1"/>
</dbReference>
<dbReference type="NCBIfam" id="TIGR01933">
    <property type="entry name" value="hflK"/>
    <property type="match status" value="1"/>
</dbReference>
<evidence type="ECO:0000313" key="8">
    <source>
        <dbReference type="EMBL" id="SLM46641.1"/>
    </source>
</evidence>
<dbReference type="GO" id="GO:0006508">
    <property type="term" value="P:proteolysis"/>
    <property type="evidence" value="ECO:0007669"/>
    <property type="project" value="UniProtKB-KW"/>
</dbReference>
<evidence type="ECO:0000256" key="4">
    <source>
        <dbReference type="ARBA" id="ARBA00022989"/>
    </source>
</evidence>
<dbReference type="STRING" id="1325564.NSJP_0469"/>
<dbReference type="SUPFAM" id="SSF117892">
    <property type="entry name" value="Band 7/SPFH domain"/>
    <property type="match status" value="1"/>
</dbReference>
<evidence type="ECO:0000313" key="9">
    <source>
        <dbReference type="Proteomes" id="UP000192042"/>
    </source>
</evidence>
<keyword evidence="5 6" id="KW-0472">Membrane</keyword>
<evidence type="ECO:0000256" key="2">
    <source>
        <dbReference type="ARBA" id="ARBA00006971"/>
    </source>
</evidence>
<dbReference type="InterPro" id="IPR050710">
    <property type="entry name" value="Band7/mec-2_domain"/>
</dbReference>
<keyword evidence="8" id="KW-0645">Protease</keyword>
<name>A0A1W1I0X8_9BACT</name>
<dbReference type="EMBL" id="LT828648">
    <property type="protein sequence ID" value="SLM46641.1"/>
    <property type="molecule type" value="Genomic_DNA"/>
</dbReference>
<keyword evidence="3 6" id="KW-0812">Transmembrane</keyword>
<dbReference type="GO" id="GO:0016020">
    <property type="term" value="C:membrane"/>
    <property type="evidence" value="ECO:0007669"/>
    <property type="project" value="UniProtKB-SubCell"/>
</dbReference>
<dbReference type="OrthoDB" id="9779595at2"/>
<evidence type="ECO:0000256" key="3">
    <source>
        <dbReference type="ARBA" id="ARBA00022692"/>
    </source>
</evidence>